<dbReference type="SUPFAM" id="SSF47240">
    <property type="entry name" value="Ferritin-like"/>
    <property type="match status" value="1"/>
</dbReference>
<sequence length="268" mass="28981">MSTAPAAASPVAGYAIALGDDALVAAQRLGEWIAAAPQIEEDVALGNIALDLLGQARSLLSYAGSLLEPPRSEDDLAYWRDAGELRNVQLVERPWTLDPAADPEDRDFGVAVVRLLLLATYQHELYRRLQDGADPTLAAVAAKAVKEVDYHRDHATLWVLRLGDGTEESHRRVQHALDAEWPYLEELFAPLPDDLSDLVGARVAVDPAELREPVTASLTAVLAEATLIVPHDPGHAVGAGRRGEHTPALHRLLEDLQVVARAHPGATW</sequence>
<dbReference type="EMBL" id="CP060713">
    <property type="protein sequence ID" value="QNN52228.1"/>
    <property type="molecule type" value="Genomic_DNA"/>
</dbReference>
<dbReference type="InterPro" id="IPR012347">
    <property type="entry name" value="Ferritin-like"/>
</dbReference>
<dbReference type="NCBIfam" id="TIGR02158">
    <property type="entry name" value="PA_CoA_Oxy3"/>
    <property type="match status" value="1"/>
</dbReference>
<evidence type="ECO:0000313" key="2">
    <source>
        <dbReference type="Proteomes" id="UP000515947"/>
    </source>
</evidence>
<dbReference type="PANTHER" id="PTHR30458:SF0">
    <property type="entry name" value="1,2-PHENYLACETYL-COA EPOXIDASE, SUBUNIT C"/>
    <property type="match status" value="1"/>
</dbReference>
<dbReference type="AlphaFoldDB" id="A0A7G9R9F3"/>
<reference evidence="1 2" key="1">
    <citation type="submission" date="2020-08" db="EMBL/GenBank/DDBJ databases">
        <title>Genome sequence of Nocardioides mesophilus KACC 16243T.</title>
        <authorList>
            <person name="Hyun D.-W."/>
            <person name="Bae J.-W."/>
        </authorList>
    </citation>
    <scope>NUCLEOTIDE SEQUENCE [LARGE SCALE GENOMIC DNA]</scope>
    <source>
        <strain evidence="1 2">KACC 16243</strain>
    </source>
</reference>
<gene>
    <name evidence="1" type="primary">paaC</name>
    <name evidence="1" type="ORF">H9L09_17310</name>
</gene>
<dbReference type="InterPro" id="IPR052703">
    <property type="entry name" value="Aromatic_CoA_ox/epox"/>
</dbReference>
<dbReference type="Pfam" id="PF05138">
    <property type="entry name" value="PaaA_PaaC"/>
    <property type="match status" value="1"/>
</dbReference>
<dbReference type="Proteomes" id="UP000515947">
    <property type="component" value="Chromosome"/>
</dbReference>
<name>A0A7G9R9F3_9ACTN</name>
<dbReference type="KEGG" id="nmes:H9L09_17310"/>
<dbReference type="RefSeq" id="WP_187578070.1">
    <property type="nucleotide sequence ID" value="NZ_CP060713.1"/>
</dbReference>
<proteinExistence type="predicted"/>
<dbReference type="Gene3D" id="1.20.1260.10">
    <property type="match status" value="1"/>
</dbReference>
<dbReference type="GO" id="GO:0005829">
    <property type="term" value="C:cytosol"/>
    <property type="evidence" value="ECO:0007669"/>
    <property type="project" value="TreeGrafter"/>
</dbReference>
<evidence type="ECO:0000313" key="1">
    <source>
        <dbReference type="EMBL" id="QNN52228.1"/>
    </source>
</evidence>
<dbReference type="PANTHER" id="PTHR30458">
    <property type="entry name" value="PHENYLACETIC ACID DEGRADATION PROTEIN PAA"/>
    <property type="match status" value="1"/>
</dbReference>
<keyword evidence="2" id="KW-1185">Reference proteome</keyword>
<dbReference type="InterPro" id="IPR009078">
    <property type="entry name" value="Ferritin-like_SF"/>
</dbReference>
<accession>A0A7G9R9F3</accession>
<dbReference type="GO" id="GO:0010124">
    <property type="term" value="P:phenylacetate catabolic process"/>
    <property type="evidence" value="ECO:0007669"/>
    <property type="project" value="InterPro"/>
</dbReference>
<dbReference type="InterPro" id="IPR007814">
    <property type="entry name" value="PaaA_PaaC"/>
</dbReference>
<dbReference type="PIRSF" id="PIRSF037834">
    <property type="entry name" value="PA_CoA_Oase3"/>
    <property type="match status" value="1"/>
</dbReference>
<protein>
    <submittedName>
        <fullName evidence="1">Phenylacetate-CoA oxygenase subunit PaaC</fullName>
    </submittedName>
</protein>
<organism evidence="1 2">
    <name type="scientific">Nocardioides mesophilus</name>
    <dbReference type="NCBI Taxonomy" id="433659"/>
    <lineage>
        <taxon>Bacteria</taxon>
        <taxon>Bacillati</taxon>
        <taxon>Actinomycetota</taxon>
        <taxon>Actinomycetes</taxon>
        <taxon>Propionibacteriales</taxon>
        <taxon>Nocardioidaceae</taxon>
        <taxon>Nocardioides</taxon>
    </lineage>
</organism>
<dbReference type="InterPro" id="IPR011882">
    <property type="entry name" value="PaaC"/>
</dbReference>